<organism evidence="17 18">
    <name type="scientific">Aquimixticola soesokkakensis</name>
    <dbReference type="NCBI Taxonomy" id="1519096"/>
    <lineage>
        <taxon>Bacteria</taxon>
        <taxon>Pseudomonadati</taxon>
        <taxon>Pseudomonadota</taxon>
        <taxon>Alphaproteobacteria</taxon>
        <taxon>Rhodobacterales</taxon>
        <taxon>Paracoccaceae</taxon>
        <taxon>Aquimixticola</taxon>
    </lineage>
</organism>
<dbReference type="OrthoDB" id="9767721at2"/>
<gene>
    <name evidence="12 17" type="primary">tig</name>
    <name evidence="17" type="ORF">AQS8620_01869</name>
</gene>
<comment type="domain">
    <text evidence="12">Consists of 3 domains; the N-terminus binds the ribosome, the middle domain has PPIase activity, while the C-terminus has intrinsic chaperone activity on its own.</text>
</comment>
<dbReference type="SUPFAM" id="SSF54534">
    <property type="entry name" value="FKBP-like"/>
    <property type="match status" value="1"/>
</dbReference>
<dbReference type="InterPro" id="IPR027304">
    <property type="entry name" value="Trigger_fact/SurA_dom_sf"/>
</dbReference>
<evidence type="ECO:0000256" key="13">
    <source>
        <dbReference type="PROSITE-ProRule" id="PRU00277"/>
    </source>
</evidence>
<evidence type="ECO:0000256" key="10">
    <source>
        <dbReference type="ARBA" id="ARBA00024849"/>
    </source>
</evidence>
<evidence type="ECO:0000256" key="9">
    <source>
        <dbReference type="ARBA" id="ARBA00023306"/>
    </source>
</evidence>
<dbReference type="PIRSF" id="PIRSF003095">
    <property type="entry name" value="Trigger_factor"/>
    <property type="match status" value="1"/>
</dbReference>
<dbReference type="EC" id="5.2.1.8" evidence="3 12"/>
<evidence type="ECO:0000256" key="4">
    <source>
        <dbReference type="ARBA" id="ARBA00016902"/>
    </source>
</evidence>
<comment type="similarity">
    <text evidence="2 12 14">Belongs to the FKBP-type PPIase family. Tig subfamily.</text>
</comment>
<evidence type="ECO:0000256" key="1">
    <source>
        <dbReference type="ARBA" id="ARBA00000971"/>
    </source>
</evidence>
<dbReference type="InterPro" id="IPR001179">
    <property type="entry name" value="PPIase_FKBP_dom"/>
</dbReference>
<dbReference type="InterPro" id="IPR008880">
    <property type="entry name" value="Trigger_fac_C"/>
</dbReference>
<evidence type="ECO:0000313" key="18">
    <source>
        <dbReference type="Proteomes" id="UP000193862"/>
    </source>
</evidence>
<dbReference type="GO" id="GO:0051301">
    <property type="term" value="P:cell division"/>
    <property type="evidence" value="ECO:0007669"/>
    <property type="project" value="UniProtKB-KW"/>
</dbReference>
<feature type="coiled-coil region" evidence="15">
    <location>
        <begin position="135"/>
        <end position="162"/>
    </location>
</feature>
<protein>
    <recommendedName>
        <fullName evidence="4 12">Trigger factor</fullName>
        <shortName evidence="12">TF</shortName>
        <ecNumber evidence="3 12">5.2.1.8</ecNumber>
    </recommendedName>
    <alternativeName>
        <fullName evidence="11 12">PPIase</fullName>
    </alternativeName>
</protein>
<name>A0A1Y5SSW7_9RHOB</name>
<dbReference type="SUPFAM" id="SSF109998">
    <property type="entry name" value="Triger factor/SurA peptide-binding domain-like"/>
    <property type="match status" value="1"/>
</dbReference>
<dbReference type="GO" id="GO:0003755">
    <property type="term" value="F:peptidyl-prolyl cis-trans isomerase activity"/>
    <property type="evidence" value="ECO:0007669"/>
    <property type="project" value="UniProtKB-UniRule"/>
</dbReference>
<sequence>MQFTETLNDGLKRGYQITITAAELDAKVNEKLTEARGDIEMKGFRKGKVPMALLKKQYGPRVMGEAMQETVDGAMNEHFEKSGDRPALQPDVKMDENWKEGDDVVVNMSYEALPVVPDADLSGVKLEKLVVKAGEEEVTEALANLAKTAQNFEKRRKGSKAKDGDQIVIDFLGKVDDVAFDGGAAEDYPLVLGSNSFIPGFEDQLLGAKEGDELDVKVTFPAEYGAENLAGKDAVFACTVKAVNAPADAQIDDELAKKFGAEDLEGLKKNIAERLEAEYAGASRAIMKRGLLDQLDGVVSFELPPSLVDAEAKQIAHQLWHEENPDVQGHDHPTIETTDEHMKLAERRVRLGLLLAELGQKQEIQVTDAELTQAVMTQARQYPGQERQFFEFVQQNPQMRQQLQAPIFEDKVVDWVFEQSTVTEKEVTKEELEKAVEALDEE</sequence>
<dbReference type="PANTHER" id="PTHR30560:SF3">
    <property type="entry name" value="TRIGGER FACTOR-LIKE PROTEIN TIG, CHLOROPLASTIC"/>
    <property type="match status" value="1"/>
</dbReference>
<dbReference type="PANTHER" id="PTHR30560">
    <property type="entry name" value="TRIGGER FACTOR CHAPERONE AND PEPTIDYL-PROLYL CIS/TRANS ISOMERASE"/>
    <property type="match status" value="1"/>
</dbReference>
<evidence type="ECO:0000259" key="16">
    <source>
        <dbReference type="PROSITE" id="PS50059"/>
    </source>
</evidence>
<keyword evidence="9 12" id="KW-0131">Cell cycle</keyword>
<dbReference type="HAMAP" id="MF_00303">
    <property type="entry name" value="Trigger_factor_Tig"/>
    <property type="match status" value="1"/>
</dbReference>
<reference evidence="17 18" key="1">
    <citation type="submission" date="2017-03" db="EMBL/GenBank/DDBJ databases">
        <authorList>
            <person name="Afonso C.L."/>
            <person name="Miller P.J."/>
            <person name="Scott M.A."/>
            <person name="Spackman E."/>
            <person name="Goraichik I."/>
            <person name="Dimitrov K.M."/>
            <person name="Suarez D.L."/>
            <person name="Swayne D.E."/>
        </authorList>
    </citation>
    <scope>NUCLEOTIDE SEQUENCE [LARGE SCALE GENOMIC DNA]</scope>
    <source>
        <strain evidence="17 18">CECT 8620</strain>
    </source>
</reference>
<comment type="catalytic activity">
    <reaction evidence="1 12 13">
        <text>[protein]-peptidylproline (omega=180) = [protein]-peptidylproline (omega=0)</text>
        <dbReference type="Rhea" id="RHEA:16237"/>
        <dbReference type="Rhea" id="RHEA-COMP:10747"/>
        <dbReference type="Rhea" id="RHEA-COMP:10748"/>
        <dbReference type="ChEBI" id="CHEBI:83833"/>
        <dbReference type="ChEBI" id="CHEBI:83834"/>
        <dbReference type="EC" id="5.2.1.8"/>
    </reaction>
</comment>
<dbReference type="InterPro" id="IPR005215">
    <property type="entry name" value="Trig_fac"/>
</dbReference>
<dbReference type="Gene3D" id="3.10.50.40">
    <property type="match status" value="1"/>
</dbReference>
<dbReference type="InterPro" id="IPR037041">
    <property type="entry name" value="Trigger_fac_C_sf"/>
</dbReference>
<dbReference type="FunFam" id="3.10.50.40:FF:000001">
    <property type="entry name" value="Trigger factor"/>
    <property type="match status" value="1"/>
</dbReference>
<dbReference type="Pfam" id="PF05697">
    <property type="entry name" value="Trigger_N"/>
    <property type="match status" value="1"/>
</dbReference>
<comment type="function">
    <text evidence="10 12">Involved in protein export. Acts as a chaperone by maintaining the newly synthesized protein in an open conformation. Functions as a peptidyl-prolyl cis-trans isomerase.</text>
</comment>
<dbReference type="InterPro" id="IPR036611">
    <property type="entry name" value="Trigger_fac_ribosome-bd_sf"/>
</dbReference>
<dbReference type="NCBIfam" id="TIGR00115">
    <property type="entry name" value="tig"/>
    <property type="match status" value="1"/>
</dbReference>
<keyword evidence="12" id="KW-0963">Cytoplasm</keyword>
<keyword evidence="7 12" id="KW-0143">Chaperone</keyword>
<evidence type="ECO:0000256" key="6">
    <source>
        <dbReference type="ARBA" id="ARBA00023110"/>
    </source>
</evidence>
<evidence type="ECO:0000256" key="15">
    <source>
        <dbReference type="SAM" id="Coils"/>
    </source>
</evidence>
<keyword evidence="5 12" id="KW-0132">Cell division</keyword>
<keyword evidence="18" id="KW-1185">Reference proteome</keyword>
<keyword evidence="6 12" id="KW-0697">Rotamase</keyword>
<evidence type="ECO:0000256" key="12">
    <source>
        <dbReference type="HAMAP-Rule" id="MF_00303"/>
    </source>
</evidence>
<evidence type="ECO:0000256" key="3">
    <source>
        <dbReference type="ARBA" id="ARBA00013194"/>
    </source>
</evidence>
<dbReference type="InterPro" id="IPR046357">
    <property type="entry name" value="PPIase_dom_sf"/>
</dbReference>
<dbReference type="GO" id="GO:0043022">
    <property type="term" value="F:ribosome binding"/>
    <property type="evidence" value="ECO:0007669"/>
    <property type="project" value="TreeGrafter"/>
</dbReference>
<dbReference type="SUPFAM" id="SSF102735">
    <property type="entry name" value="Trigger factor ribosome-binding domain"/>
    <property type="match status" value="1"/>
</dbReference>
<keyword evidence="15" id="KW-0175">Coiled coil</keyword>
<dbReference type="PROSITE" id="PS50059">
    <property type="entry name" value="FKBP_PPIASE"/>
    <property type="match status" value="1"/>
</dbReference>
<dbReference type="Gene3D" id="1.10.3120.10">
    <property type="entry name" value="Trigger factor, C-terminal domain"/>
    <property type="match status" value="1"/>
</dbReference>
<dbReference type="Proteomes" id="UP000193862">
    <property type="component" value="Unassembled WGS sequence"/>
</dbReference>
<evidence type="ECO:0000256" key="8">
    <source>
        <dbReference type="ARBA" id="ARBA00023235"/>
    </source>
</evidence>
<evidence type="ECO:0000256" key="14">
    <source>
        <dbReference type="RuleBase" id="RU003914"/>
    </source>
</evidence>
<dbReference type="InterPro" id="IPR008881">
    <property type="entry name" value="Trigger_fac_ribosome-bd_bac"/>
</dbReference>
<proteinExistence type="inferred from homology"/>
<dbReference type="Pfam" id="PF00254">
    <property type="entry name" value="FKBP_C"/>
    <property type="match status" value="1"/>
</dbReference>
<dbReference type="GO" id="GO:0044183">
    <property type="term" value="F:protein folding chaperone"/>
    <property type="evidence" value="ECO:0007669"/>
    <property type="project" value="TreeGrafter"/>
</dbReference>
<feature type="domain" description="PPIase FKBP-type" evidence="16">
    <location>
        <begin position="164"/>
        <end position="246"/>
    </location>
</feature>
<dbReference type="Gene3D" id="3.30.70.1050">
    <property type="entry name" value="Trigger factor ribosome-binding domain"/>
    <property type="match status" value="1"/>
</dbReference>
<evidence type="ECO:0000256" key="7">
    <source>
        <dbReference type="ARBA" id="ARBA00023186"/>
    </source>
</evidence>
<dbReference type="GO" id="GO:0015031">
    <property type="term" value="P:protein transport"/>
    <property type="evidence" value="ECO:0007669"/>
    <property type="project" value="UniProtKB-UniRule"/>
</dbReference>
<evidence type="ECO:0000256" key="11">
    <source>
        <dbReference type="ARBA" id="ARBA00029986"/>
    </source>
</evidence>
<evidence type="ECO:0000313" key="17">
    <source>
        <dbReference type="EMBL" id="SLN45754.1"/>
    </source>
</evidence>
<dbReference type="GO" id="GO:0005737">
    <property type="term" value="C:cytoplasm"/>
    <property type="evidence" value="ECO:0007669"/>
    <property type="project" value="UniProtKB-SubCell"/>
</dbReference>
<dbReference type="GO" id="GO:0043335">
    <property type="term" value="P:protein unfolding"/>
    <property type="evidence" value="ECO:0007669"/>
    <property type="project" value="TreeGrafter"/>
</dbReference>
<dbReference type="EMBL" id="FWFS01000006">
    <property type="protein sequence ID" value="SLN45754.1"/>
    <property type="molecule type" value="Genomic_DNA"/>
</dbReference>
<evidence type="ECO:0000256" key="2">
    <source>
        <dbReference type="ARBA" id="ARBA00005464"/>
    </source>
</evidence>
<dbReference type="GO" id="GO:0051083">
    <property type="term" value="P:'de novo' cotranslational protein folding"/>
    <property type="evidence" value="ECO:0007669"/>
    <property type="project" value="TreeGrafter"/>
</dbReference>
<dbReference type="AlphaFoldDB" id="A0A1Y5SSW7"/>
<accession>A0A1Y5SSW7</accession>
<evidence type="ECO:0000256" key="5">
    <source>
        <dbReference type="ARBA" id="ARBA00022618"/>
    </source>
</evidence>
<dbReference type="Pfam" id="PF05698">
    <property type="entry name" value="Trigger_C"/>
    <property type="match status" value="1"/>
</dbReference>
<comment type="subcellular location">
    <subcellularLocation>
        <location evidence="12">Cytoplasm</location>
    </subcellularLocation>
    <text evidence="12">About half TF is bound to the ribosome near the polypeptide exit tunnel while the other half is free in the cytoplasm.</text>
</comment>
<keyword evidence="8 12" id="KW-0413">Isomerase</keyword>
<dbReference type="RefSeq" id="WP_085836562.1">
    <property type="nucleotide sequence ID" value="NZ_FWFS01000006.1"/>
</dbReference>